<dbReference type="Pfam" id="PF09189">
    <property type="entry name" value="MoaD_arch"/>
    <property type="match status" value="1"/>
</dbReference>
<organism evidence="2 3">
    <name type="scientific">Mesobacillus foraminis</name>
    <dbReference type="NCBI Taxonomy" id="279826"/>
    <lineage>
        <taxon>Bacteria</taxon>
        <taxon>Bacillati</taxon>
        <taxon>Bacillota</taxon>
        <taxon>Bacilli</taxon>
        <taxon>Bacillales</taxon>
        <taxon>Bacillaceae</taxon>
        <taxon>Mesobacillus</taxon>
    </lineage>
</organism>
<protein>
    <recommendedName>
        <fullName evidence="1">Molybdopterin cofactor biosynthesis MoaD-related C-terminal domain-containing protein</fullName>
    </recommendedName>
</protein>
<feature type="domain" description="Molybdopterin cofactor biosynthesis MoaD-related C-terminal" evidence="1">
    <location>
        <begin position="18"/>
        <end position="104"/>
    </location>
</feature>
<gene>
    <name evidence="2" type="ORF">EV146_103388</name>
</gene>
<dbReference type="InterPro" id="IPR015272">
    <property type="entry name" value="MoadD_C"/>
</dbReference>
<evidence type="ECO:0000313" key="3">
    <source>
        <dbReference type="Proteomes" id="UP000295689"/>
    </source>
</evidence>
<dbReference type="Proteomes" id="UP000295689">
    <property type="component" value="Unassembled WGS sequence"/>
</dbReference>
<dbReference type="Gene3D" id="3.30.1370.80">
    <property type="entry name" value="Molybdopterin cofactor biosynthesis MoaD-related, C-terminal domain"/>
    <property type="match status" value="1"/>
</dbReference>
<sequence>MTSSLFSRRWQVVKVASEQLEFRGISVGHLGMYFEELGGKQITEGFPIVYQGENWSGEILGEEEISFTSVFKVNAVLVRFTAQDGTDLDELIKRYRYKTTRIGG</sequence>
<proteinExistence type="predicted"/>
<evidence type="ECO:0000259" key="1">
    <source>
        <dbReference type="Pfam" id="PF09189"/>
    </source>
</evidence>
<reference evidence="2 3" key="1">
    <citation type="journal article" date="2015" name="Stand. Genomic Sci.">
        <title>Genomic Encyclopedia of Bacterial and Archaeal Type Strains, Phase III: the genomes of soil and plant-associated and newly described type strains.</title>
        <authorList>
            <person name="Whitman W.B."/>
            <person name="Woyke T."/>
            <person name="Klenk H.P."/>
            <person name="Zhou Y."/>
            <person name="Lilburn T.G."/>
            <person name="Beck B.J."/>
            <person name="De Vos P."/>
            <person name="Vandamme P."/>
            <person name="Eisen J.A."/>
            <person name="Garrity G."/>
            <person name="Hugenholtz P."/>
            <person name="Kyrpides N.C."/>
        </authorList>
    </citation>
    <scope>NUCLEOTIDE SEQUENCE [LARGE SCALE GENOMIC DNA]</scope>
    <source>
        <strain evidence="2 3">CV53</strain>
    </source>
</reference>
<dbReference type="EMBL" id="SLVV01000003">
    <property type="protein sequence ID" value="TCN26862.1"/>
    <property type="molecule type" value="Genomic_DNA"/>
</dbReference>
<keyword evidence="3" id="KW-1185">Reference proteome</keyword>
<dbReference type="AlphaFoldDB" id="A0A4R2BK60"/>
<accession>A0A4R2BK60</accession>
<dbReference type="InterPro" id="IPR036473">
    <property type="entry name" value="Mopterin_CF_MoaD-rel_C_sf"/>
</dbReference>
<comment type="caution">
    <text evidence="2">The sequence shown here is derived from an EMBL/GenBank/DDBJ whole genome shotgun (WGS) entry which is preliminary data.</text>
</comment>
<evidence type="ECO:0000313" key="2">
    <source>
        <dbReference type="EMBL" id="TCN26862.1"/>
    </source>
</evidence>
<name>A0A4R2BK60_9BACI</name>